<evidence type="ECO:0000256" key="7">
    <source>
        <dbReference type="ARBA" id="ARBA00022989"/>
    </source>
</evidence>
<feature type="transmembrane region" description="Helical" evidence="11">
    <location>
        <begin position="393"/>
        <end position="418"/>
    </location>
</feature>
<dbReference type="InterPro" id="IPR001717">
    <property type="entry name" value="Anion_exchange"/>
</dbReference>
<dbReference type="Gene3D" id="1.10.287.570">
    <property type="entry name" value="Helical hairpin bin"/>
    <property type="match status" value="1"/>
</dbReference>
<dbReference type="FunFam" id="1.10.287.570:FF:000001">
    <property type="entry name" value="Anion exchange protein"/>
    <property type="match status" value="1"/>
</dbReference>
<accession>A0A8C1PBF7</accession>
<dbReference type="GO" id="GO:0005452">
    <property type="term" value="F:solute:inorganic anion antiporter activity"/>
    <property type="evidence" value="ECO:0007669"/>
    <property type="project" value="InterPro"/>
</dbReference>
<dbReference type="InterPro" id="IPR011531">
    <property type="entry name" value="HCO3_transpt-like_TM_dom"/>
</dbReference>
<feature type="domain" description="Band 3 cytoplasmic" evidence="13">
    <location>
        <begin position="110"/>
        <end position="236"/>
    </location>
</feature>
<keyword evidence="8 11" id="KW-0406">Ion transport</keyword>
<evidence type="ECO:0000256" key="9">
    <source>
        <dbReference type="ARBA" id="ARBA00023136"/>
    </source>
</evidence>
<dbReference type="FunFam" id="3.40.930.10:FF:000020">
    <property type="entry name" value="Anion exchange protein"/>
    <property type="match status" value="1"/>
</dbReference>
<comment type="catalytic activity">
    <reaction evidence="10">
        <text>hydrogencarbonate(in) + chloride(out) = hydrogencarbonate(out) + chloride(in)</text>
        <dbReference type="Rhea" id="RHEA:72363"/>
        <dbReference type="ChEBI" id="CHEBI:17544"/>
        <dbReference type="ChEBI" id="CHEBI:17996"/>
    </reaction>
</comment>
<dbReference type="GO" id="GO:0016323">
    <property type="term" value="C:basolateral plasma membrane"/>
    <property type="evidence" value="ECO:0007669"/>
    <property type="project" value="TreeGrafter"/>
</dbReference>
<dbReference type="PRINTS" id="PR01231">
    <property type="entry name" value="HCO3TRNSPORT"/>
</dbReference>
<dbReference type="InterPro" id="IPR003020">
    <property type="entry name" value="HCO3_transpt_euk"/>
</dbReference>
<feature type="transmembrane region" description="Helical" evidence="11">
    <location>
        <begin position="603"/>
        <end position="627"/>
    </location>
</feature>
<reference evidence="14" key="1">
    <citation type="submission" date="2025-08" db="UniProtKB">
        <authorList>
            <consortium name="Ensembl"/>
        </authorList>
    </citation>
    <scope>IDENTIFICATION</scope>
</reference>
<evidence type="ECO:0000259" key="12">
    <source>
        <dbReference type="Pfam" id="PF00955"/>
    </source>
</evidence>
<reference evidence="14" key="2">
    <citation type="submission" date="2025-09" db="UniProtKB">
        <authorList>
            <consortium name="Ensembl"/>
        </authorList>
    </citation>
    <scope>IDENTIFICATION</scope>
</reference>
<keyword evidence="3 11" id="KW-0813">Transport</keyword>
<dbReference type="NCBIfam" id="TIGR00834">
    <property type="entry name" value="ae"/>
    <property type="match status" value="1"/>
</dbReference>
<dbReference type="Gene3D" id="3.40.930.10">
    <property type="entry name" value="Mannitol-specific EII, Chain A"/>
    <property type="match status" value="1"/>
</dbReference>
<feature type="transmembrane region" description="Helical" evidence="11">
    <location>
        <begin position="502"/>
        <end position="522"/>
    </location>
</feature>
<dbReference type="GO" id="GO:0051453">
    <property type="term" value="P:regulation of intracellular pH"/>
    <property type="evidence" value="ECO:0007669"/>
    <property type="project" value="TreeGrafter"/>
</dbReference>
<evidence type="ECO:0000256" key="6">
    <source>
        <dbReference type="ARBA" id="ARBA00022692"/>
    </source>
</evidence>
<evidence type="ECO:0000259" key="13">
    <source>
        <dbReference type="Pfam" id="PF07565"/>
    </source>
</evidence>
<evidence type="ECO:0000256" key="10">
    <source>
        <dbReference type="ARBA" id="ARBA00049347"/>
    </source>
</evidence>
<feature type="domain" description="Bicarbonate transporter-like transmembrane" evidence="12">
    <location>
        <begin position="467"/>
        <end position="644"/>
    </location>
</feature>
<comment type="subcellular location">
    <subcellularLocation>
        <location evidence="1">Cell membrane</location>
        <topology evidence="1">Multi-pass membrane protein</topology>
    </subcellularLocation>
    <subcellularLocation>
        <location evidence="11">Membrane</location>
        <topology evidence="11">Multi-pass membrane protein</topology>
    </subcellularLocation>
</comment>
<dbReference type="PANTHER" id="PTHR11453">
    <property type="entry name" value="ANION EXCHANGE PROTEIN"/>
    <property type="match status" value="1"/>
</dbReference>
<feature type="transmembrane region" description="Helical" evidence="11">
    <location>
        <begin position="563"/>
        <end position="582"/>
    </location>
</feature>
<evidence type="ECO:0000256" key="4">
    <source>
        <dbReference type="ARBA" id="ARBA00022475"/>
    </source>
</evidence>
<feature type="transmembrane region" description="Helical" evidence="11">
    <location>
        <begin position="342"/>
        <end position="373"/>
    </location>
</feature>
<dbReference type="GO" id="GO:0015701">
    <property type="term" value="P:bicarbonate transport"/>
    <property type="evidence" value="ECO:0007669"/>
    <property type="project" value="TreeGrafter"/>
</dbReference>
<feature type="transmembrane region" description="Helical" evidence="11">
    <location>
        <begin position="706"/>
        <end position="724"/>
    </location>
</feature>
<evidence type="ECO:0000256" key="3">
    <source>
        <dbReference type="ARBA" id="ARBA00022448"/>
    </source>
</evidence>
<dbReference type="InterPro" id="IPR013769">
    <property type="entry name" value="Band3_cytoplasmic_dom"/>
</dbReference>
<feature type="transmembrane region" description="Helical" evidence="11">
    <location>
        <begin position="308"/>
        <end position="330"/>
    </location>
</feature>
<dbReference type="PANTHER" id="PTHR11453:SF14">
    <property type="entry name" value="ANION EXCHANGE PROTEIN 2"/>
    <property type="match status" value="1"/>
</dbReference>
<dbReference type="Ensembl" id="ENSCCRT00010115655.1">
    <property type="protein sequence ID" value="ENSCCRP00010104098.1"/>
    <property type="gene ID" value="ENSCCRG00010045774.1"/>
</dbReference>
<dbReference type="PROSITE" id="PS00220">
    <property type="entry name" value="ANION_EXCHANGER_2"/>
    <property type="match status" value="1"/>
</dbReference>
<evidence type="ECO:0000256" key="1">
    <source>
        <dbReference type="ARBA" id="ARBA00004651"/>
    </source>
</evidence>
<name>A0A8C1PBF7_CYPCA</name>
<protein>
    <recommendedName>
        <fullName evidence="11">Anion exchange protein</fullName>
    </recommendedName>
</protein>
<comment type="similarity">
    <text evidence="2 11">Belongs to the anion exchanger (TC 2.A.31) family.</text>
</comment>
<dbReference type="Pfam" id="PF07565">
    <property type="entry name" value="Band_3_cyto"/>
    <property type="match status" value="1"/>
</dbReference>
<dbReference type="InterPro" id="IPR016152">
    <property type="entry name" value="PTrfase/Anion_transptr"/>
</dbReference>
<evidence type="ECO:0000256" key="8">
    <source>
        <dbReference type="ARBA" id="ARBA00023065"/>
    </source>
</evidence>
<keyword evidence="5" id="KW-0039">Anion exchange</keyword>
<keyword evidence="9 11" id="KW-0472">Membrane</keyword>
<dbReference type="GO" id="GO:0016324">
    <property type="term" value="C:apical plasma membrane"/>
    <property type="evidence" value="ECO:0007669"/>
    <property type="project" value="TreeGrafter"/>
</dbReference>
<feature type="transmembrane region" description="Helical" evidence="11">
    <location>
        <begin position="730"/>
        <end position="748"/>
    </location>
</feature>
<evidence type="ECO:0000313" key="15">
    <source>
        <dbReference type="Proteomes" id="UP000694427"/>
    </source>
</evidence>
<sequence length="790" mass="89178">MDKNQEMQWRETARWIKFEEDVEEETDRWGKPHVASLSFRSLLELRKTISHGAVLLDLDQKTLPGIAHQVVEQMIISDQIKAEDRANVLRALLLKHSVLMSHYLQKDSATSIGMHRSKSKHELKLLEKIPENAEATVVLVGSVDFLEQPTMAFVRLQEAVELDSVLEVPVPVRFLFVLLGPPSTSMDYHQIGRSISTLMSDKQFHESAYLADDRQDLLNAINGFLDCSIVLPPSELGGEELLRSVAHFQREMLRKREEQEVALLSKEPKKDDPLRRTGRLFGGLIRDAQRRYPKYISDFKDALNPQCMAAVIFIYFAALSPTITFGGLLGEKTEGLIGVSELIVATCIQGVLFCLLGVQPLLVVGFSGPILVFEEAFFSFCKGYNMEYLTGRVWIGFWLIIIVVVMVAFEGSFLVRFVSRFTQEIFSILISLIFIYETFSKLAKIFQEHPLRRCSATVDVNKTVKVVGEPNTALLSLVLMSGTFFIAFYLRKFKNSAFFPGSLRRVIGDFGVPIAILIMVLVDYSIQDTYSQKLSVPRGFSVTSPDKRGWIVNPLGSDGQFPIWMMFASILPALLVFILIFMETQITTLIVSKKERMLVKGSGFHLDLLLIVTLGGTSALFGLPWMAAATVRSVTHANALTVMSLSIVIGDLLRQIPIAVLFGIFLYMGVMSLNGIQMTERILLLLMPPKYHPDHTYVRKVRTLRMHLFTAIQVVCLAVLWAVMSTVASLAFPFVLIMTVPVKMFLLPRIFSTREMQCVRTIACTKTRLFLLGFFFFGFFCFVEELIHLL</sequence>
<keyword evidence="6 11" id="KW-0812">Transmembrane</keyword>
<keyword evidence="7 11" id="KW-1133">Transmembrane helix</keyword>
<dbReference type="SUPFAM" id="SSF55804">
    <property type="entry name" value="Phoshotransferase/anion transport protein"/>
    <property type="match status" value="1"/>
</dbReference>
<organism evidence="14 15">
    <name type="scientific">Cyprinus carpio</name>
    <name type="common">Common carp</name>
    <dbReference type="NCBI Taxonomy" id="7962"/>
    <lineage>
        <taxon>Eukaryota</taxon>
        <taxon>Metazoa</taxon>
        <taxon>Chordata</taxon>
        <taxon>Craniata</taxon>
        <taxon>Vertebrata</taxon>
        <taxon>Euteleostomi</taxon>
        <taxon>Actinopterygii</taxon>
        <taxon>Neopterygii</taxon>
        <taxon>Teleostei</taxon>
        <taxon>Ostariophysi</taxon>
        <taxon>Cypriniformes</taxon>
        <taxon>Cyprinidae</taxon>
        <taxon>Cyprininae</taxon>
        <taxon>Cyprinus</taxon>
    </lineage>
</organism>
<dbReference type="Proteomes" id="UP000694427">
    <property type="component" value="Unplaced"/>
</dbReference>
<feature type="transmembrane region" description="Helical" evidence="11">
    <location>
        <begin position="425"/>
        <end position="443"/>
    </location>
</feature>
<feature type="transmembrane region" description="Helical" evidence="11">
    <location>
        <begin position="769"/>
        <end position="789"/>
    </location>
</feature>
<dbReference type="InterPro" id="IPR018241">
    <property type="entry name" value="Anion_exchange_CS"/>
</dbReference>
<evidence type="ECO:0000256" key="11">
    <source>
        <dbReference type="RuleBase" id="RU362035"/>
    </source>
</evidence>
<evidence type="ECO:0000256" key="5">
    <source>
        <dbReference type="ARBA" id="ARBA00022681"/>
    </source>
</evidence>
<keyword evidence="15" id="KW-1185">Reference proteome</keyword>
<feature type="transmembrane region" description="Helical" evidence="11">
    <location>
        <begin position="472"/>
        <end position="490"/>
    </location>
</feature>
<evidence type="ECO:0000256" key="2">
    <source>
        <dbReference type="ARBA" id="ARBA00010993"/>
    </source>
</evidence>
<dbReference type="Pfam" id="PF00955">
    <property type="entry name" value="HCO3_cotransp"/>
    <property type="match status" value="2"/>
</dbReference>
<dbReference type="PRINTS" id="PR00165">
    <property type="entry name" value="ANIONEXCHNGR"/>
</dbReference>
<feature type="transmembrane region" description="Helical" evidence="11">
    <location>
        <begin position="647"/>
        <end position="668"/>
    </location>
</feature>
<feature type="domain" description="Bicarbonate transporter-like transmembrane" evidence="12">
    <location>
        <begin position="279"/>
        <end position="461"/>
    </location>
</feature>
<dbReference type="GO" id="GO:0008509">
    <property type="term" value="F:monoatomic anion transmembrane transporter activity"/>
    <property type="evidence" value="ECO:0007669"/>
    <property type="project" value="InterPro"/>
</dbReference>
<keyword evidence="4" id="KW-1003">Cell membrane</keyword>
<dbReference type="AlphaFoldDB" id="A0A8C1PBF7"/>
<evidence type="ECO:0000313" key="14">
    <source>
        <dbReference type="Ensembl" id="ENSCCRP00010104098.1"/>
    </source>
</evidence>
<proteinExistence type="inferred from homology"/>